<reference evidence="2 3" key="1">
    <citation type="submission" date="2019-12" db="EMBL/GenBank/DDBJ databases">
        <title>Genome sequenceing of Clostridium bovifaecis.</title>
        <authorList>
            <person name="Yao Y."/>
        </authorList>
    </citation>
    <scope>NUCLEOTIDE SEQUENCE [LARGE SCALE GENOMIC DNA]</scope>
    <source>
        <strain evidence="2 3">BXX</strain>
    </source>
</reference>
<dbReference type="Pfam" id="PF13451">
    <property type="entry name" value="zf_Tbcl"/>
    <property type="match status" value="1"/>
</dbReference>
<accession>A0A6I6EVU6</accession>
<dbReference type="EMBL" id="CP046522">
    <property type="protein sequence ID" value="QGU94281.1"/>
    <property type="molecule type" value="Genomic_DNA"/>
</dbReference>
<evidence type="ECO:0000259" key="1">
    <source>
        <dbReference type="Pfam" id="PF13451"/>
    </source>
</evidence>
<name>A0A6I6EVU6_9CLOT</name>
<evidence type="ECO:0000313" key="3">
    <source>
        <dbReference type="Proteomes" id="UP000422764"/>
    </source>
</evidence>
<dbReference type="Gene3D" id="2.20.28.30">
    <property type="entry name" value="RNA polymerase ii, chain L"/>
    <property type="match status" value="1"/>
</dbReference>
<organism evidence="2 3">
    <name type="scientific">Clostridium bovifaecis</name>
    <dbReference type="NCBI Taxonomy" id="2184719"/>
    <lineage>
        <taxon>Bacteria</taxon>
        <taxon>Bacillati</taxon>
        <taxon>Bacillota</taxon>
        <taxon>Clostridia</taxon>
        <taxon>Eubacteriales</taxon>
        <taxon>Clostridiaceae</taxon>
        <taxon>Clostridium</taxon>
    </lineage>
</organism>
<sequence length="55" mass="6562">MADKTLVCKDCGKEFVFTEGEQEFYKEKGFENDPVRCPECRKARKQQRNNRGFNR</sequence>
<dbReference type="InterPro" id="IPR025306">
    <property type="entry name" value="Zn-bnd_dom_prob"/>
</dbReference>
<dbReference type="Proteomes" id="UP000422764">
    <property type="component" value="Chromosome"/>
</dbReference>
<proteinExistence type="predicted"/>
<feature type="domain" description="Probable zinc-binding" evidence="1">
    <location>
        <begin position="2"/>
        <end position="49"/>
    </location>
</feature>
<gene>
    <name evidence="2" type="ORF">GOM49_03365</name>
</gene>
<protein>
    <submittedName>
        <fullName evidence="2">Cytochrome C551</fullName>
    </submittedName>
</protein>
<keyword evidence="3" id="KW-1185">Reference proteome</keyword>
<evidence type="ECO:0000313" key="2">
    <source>
        <dbReference type="EMBL" id="QGU94281.1"/>
    </source>
</evidence>
<dbReference type="AlphaFoldDB" id="A0A6I6EVU6"/>